<comment type="similarity">
    <text evidence="1">Belongs to the thioesterase family.</text>
</comment>
<dbReference type="AlphaFoldDB" id="H6ACZ4"/>
<dbReference type="SMART" id="SM00824">
    <property type="entry name" value="PKS_TE"/>
    <property type="match status" value="1"/>
</dbReference>
<gene>
    <name evidence="5" type="primary">esmB5</name>
</gene>
<organism evidence="5">
    <name type="scientific">Streptomyces antibioticus</name>
    <dbReference type="NCBI Taxonomy" id="1890"/>
    <lineage>
        <taxon>Bacteria</taxon>
        <taxon>Bacillati</taxon>
        <taxon>Actinomycetota</taxon>
        <taxon>Actinomycetes</taxon>
        <taxon>Kitasatosporales</taxon>
        <taxon>Streptomycetaceae</taxon>
        <taxon>Streptomyces</taxon>
    </lineage>
</organism>
<geneLocation type="plasmid" evidence="5">
    <name>unnamed</name>
</geneLocation>
<proteinExistence type="inferred from homology"/>
<dbReference type="GO" id="GO:0008610">
    <property type="term" value="P:lipid biosynthetic process"/>
    <property type="evidence" value="ECO:0007669"/>
    <property type="project" value="TreeGrafter"/>
</dbReference>
<dbReference type="InterPro" id="IPR001031">
    <property type="entry name" value="Thioesterase"/>
</dbReference>
<dbReference type="InterPro" id="IPR012223">
    <property type="entry name" value="TEII"/>
</dbReference>
<protein>
    <submittedName>
        <fullName evidence="5">EsmB5</fullName>
    </submittedName>
</protein>
<keyword evidence="2" id="KW-0378">Hydrolase</keyword>
<evidence type="ECO:0000256" key="1">
    <source>
        <dbReference type="ARBA" id="ARBA00007169"/>
    </source>
</evidence>
<dbReference type="SUPFAM" id="SSF53474">
    <property type="entry name" value="alpha/beta-Hydrolases"/>
    <property type="match status" value="1"/>
</dbReference>
<evidence type="ECO:0000259" key="4">
    <source>
        <dbReference type="SMART" id="SM00824"/>
    </source>
</evidence>
<accession>H6ACZ4</accession>
<dbReference type="EMBL" id="JF417969">
    <property type="protein sequence ID" value="AFB35636.1"/>
    <property type="molecule type" value="Genomic_DNA"/>
</dbReference>
<feature type="region of interest" description="Disordered" evidence="3">
    <location>
        <begin position="1"/>
        <end position="22"/>
    </location>
</feature>
<dbReference type="Pfam" id="PF00975">
    <property type="entry name" value="Thioesterase"/>
    <property type="match status" value="1"/>
</dbReference>
<keyword evidence="5" id="KW-0614">Plasmid</keyword>
<sequence>MDGKQSVAGASRTASGKPWLVGRERGPAATATLYCFTPAGGAPGEYVRWSDDLPDVQVWAVQLPGRASRRAEPPYRRMEPLVDALVEQVVFEPPFAFFGHSLGGLVAFEVARALRDRGREQPERLFLSSAVPPPVVLTGPPLHTLSDADLLSAVERRWGPLPGPVRENPALLEILLAYYRADLELFETYDHRPGEPLDRPITAFAGTEERDTLDIEGWQAYTSAPFDPHHLPGGHFYLRAERRELLRRVAASMPGPRAPRGQQ</sequence>
<dbReference type="GO" id="GO:0016787">
    <property type="term" value="F:hydrolase activity"/>
    <property type="evidence" value="ECO:0007669"/>
    <property type="project" value="UniProtKB-KW"/>
</dbReference>
<evidence type="ECO:0000313" key="5">
    <source>
        <dbReference type="EMBL" id="AFB35636.1"/>
    </source>
</evidence>
<dbReference type="Gene3D" id="3.40.50.1820">
    <property type="entry name" value="alpha/beta hydrolase"/>
    <property type="match status" value="1"/>
</dbReference>
<evidence type="ECO:0000256" key="2">
    <source>
        <dbReference type="ARBA" id="ARBA00022801"/>
    </source>
</evidence>
<dbReference type="PANTHER" id="PTHR11487">
    <property type="entry name" value="THIOESTERASE"/>
    <property type="match status" value="1"/>
</dbReference>
<dbReference type="InterPro" id="IPR029058">
    <property type="entry name" value="AB_hydrolase_fold"/>
</dbReference>
<dbReference type="InterPro" id="IPR020802">
    <property type="entry name" value="TesA-like"/>
</dbReference>
<reference evidence="5" key="1">
    <citation type="submission" date="2011-02" db="EMBL/GenBank/DDBJ databases">
        <title>Insights into a plasmid-borne gene cluster for the biosynthesis of saphenamycin and esmeraldins.</title>
        <authorList>
            <person name="Rui Z."/>
            <person name="Ye M."/>
            <person name="Wang S."/>
            <person name="Fujikawa K."/>
            <person name="Akerele B."/>
            <person name="Aung M."/>
            <person name="Floss H.G."/>
            <person name="Yu T.-W."/>
        </authorList>
    </citation>
    <scope>NUCLEOTIDE SEQUENCE</scope>
    <source>
        <strain evidence="5">Tu 2706</strain>
        <plasmid evidence="5">unnamed</plasmid>
    </source>
</reference>
<feature type="domain" description="Thioesterase TesA-like" evidence="4">
    <location>
        <begin position="34"/>
        <end position="246"/>
    </location>
</feature>
<evidence type="ECO:0000256" key="3">
    <source>
        <dbReference type="SAM" id="MobiDB-lite"/>
    </source>
</evidence>
<name>H6ACZ4_STRAT</name>
<dbReference type="PANTHER" id="PTHR11487:SF0">
    <property type="entry name" value="S-ACYL FATTY ACID SYNTHASE THIOESTERASE, MEDIUM CHAIN"/>
    <property type="match status" value="1"/>
</dbReference>